<feature type="region of interest" description="Disordered" evidence="1">
    <location>
        <begin position="296"/>
        <end position="377"/>
    </location>
</feature>
<feature type="compositionally biased region" description="Polar residues" evidence="1">
    <location>
        <begin position="600"/>
        <end position="611"/>
    </location>
</feature>
<feature type="compositionally biased region" description="Basic and acidic residues" evidence="1">
    <location>
        <begin position="683"/>
        <end position="695"/>
    </location>
</feature>
<name>A0A8T0E7Z9_ARGBR</name>
<feature type="compositionally biased region" description="Low complexity" evidence="1">
    <location>
        <begin position="587"/>
        <end position="596"/>
    </location>
</feature>
<reference evidence="3" key="2">
    <citation type="submission" date="2020-06" db="EMBL/GenBank/DDBJ databases">
        <authorList>
            <person name="Sheffer M."/>
        </authorList>
    </citation>
    <scope>NUCLEOTIDE SEQUENCE</scope>
</reference>
<dbReference type="Pfam" id="PF07699">
    <property type="entry name" value="Ephrin_rec_like"/>
    <property type="match status" value="1"/>
</dbReference>
<feature type="region of interest" description="Disordered" evidence="1">
    <location>
        <begin position="421"/>
        <end position="471"/>
    </location>
</feature>
<dbReference type="AlphaFoldDB" id="A0A8T0E7Z9"/>
<feature type="domain" description="Tyrosine-protein kinase ephrin type A/B receptor-like" evidence="2">
    <location>
        <begin position="136"/>
        <end position="183"/>
    </location>
</feature>
<feature type="region of interest" description="Disordered" evidence="1">
    <location>
        <begin position="546"/>
        <end position="611"/>
    </location>
</feature>
<evidence type="ECO:0000256" key="1">
    <source>
        <dbReference type="SAM" id="MobiDB-lite"/>
    </source>
</evidence>
<dbReference type="InterPro" id="IPR011641">
    <property type="entry name" value="Tyr-kin_ephrin_A/B_rcpt-like"/>
</dbReference>
<evidence type="ECO:0000313" key="3">
    <source>
        <dbReference type="EMBL" id="KAF8767614.1"/>
    </source>
</evidence>
<keyword evidence="4" id="KW-1185">Reference proteome</keyword>
<organism evidence="3 4">
    <name type="scientific">Argiope bruennichi</name>
    <name type="common">Wasp spider</name>
    <name type="synonym">Aranea bruennichi</name>
    <dbReference type="NCBI Taxonomy" id="94029"/>
    <lineage>
        <taxon>Eukaryota</taxon>
        <taxon>Metazoa</taxon>
        <taxon>Ecdysozoa</taxon>
        <taxon>Arthropoda</taxon>
        <taxon>Chelicerata</taxon>
        <taxon>Arachnida</taxon>
        <taxon>Araneae</taxon>
        <taxon>Araneomorphae</taxon>
        <taxon>Entelegynae</taxon>
        <taxon>Araneoidea</taxon>
        <taxon>Araneidae</taxon>
        <taxon>Argiope</taxon>
    </lineage>
</organism>
<feature type="compositionally biased region" description="Basic and acidic residues" evidence="1">
    <location>
        <begin position="432"/>
        <end position="446"/>
    </location>
</feature>
<evidence type="ECO:0000313" key="4">
    <source>
        <dbReference type="Proteomes" id="UP000807504"/>
    </source>
</evidence>
<dbReference type="Gene3D" id="2.10.50.10">
    <property type="entry name" value="Tumor Necrosis Factor Receptor, subunit A, domain 2"/>
    <property type="match status" value="1"/>
</dbReference>
<gene>
    <name evidence="3" type="ORF">HNY73_020541</name>
</gene>
<feature type="compositionally biased region" description="Basic and acidic residues" evidence="1">
    <location>
        <begin position="546"/>
        <end position="563"/>
    </location>
</feature>
<dbReference type="EMBL" id="JABXBU010002230">
    <property type="protein sequence ID" value="KAF8767614.1"/>
    <property type="molecule type" value="Genomic_DNA"/>
</dbReference>
<feature type="compositionally biased region" description="Low complexity" evidence="1">
    <location>
        <begin position="357"/>
        <end position="366"/>
    </location>
</feature>
<accession>A0A8T0E7Z9</accession>
<protein>
    <recommendedName>
        <fullName evidence="2">Tyrosine-protein kinase ephrin type A/B receptor-like domain-containing protein</fullName>
    </recommendedName>
</protein>
<sequence>MHCLNTDTYLTYLPANPTSNKRGMFFSKTFSLLILAFLHRSCTLRVEIDVSSPEGKQVKLICLPNKLNGAKNNALWEGVKLGIHDLHKLASRKLAVPNIRVNSNRLRCHLKNSENSNSASKKFRVEREIADPCFPGSFTSGQETECILCPRNFYISKEAADSCWPCPEGTGTTKEGASSVDSCVDLGNNDFRGGIGHIYKWIIIIYLLIRYSCLDYIRRCFGRKEIIATKDDTFLMKSTGPVLAKHIVDEEFLGHDENILDRYHIDDSAAKRKSLKFDVDIKGSAVFTPKSSAEIDSVDGRKSKRPRKDTISLIQSSGIKDSLSPEEQSPEFKTASHEFEKNKENKADSQNIKKSNHNNNLFKNNNTESDLQKGKTQRNNYVNESAAVTDNIQQQSNDDENINPVNEPISTFNVTEDLEYPENSESLNLVNDSKHDTEISRKNDDDKIMDDDVNQVNNAKHPSSDLRKEQNNITDNYENSNQVNDKNLSEEIIDKAVQNKKHDNYGYFNQINDLKLNERTSEKAEENKMIDNYGYINQLNELKETEVEEKEKEINKKNSKDNDNITESENLEETSSNTAEKSETQEESSSSGTEKSSTQDEISAQNVKDSKNGISARNSLIAKKNSIFEYERNSTQNENGKTKQNSFYYPSYQNHQVEQIFSLSSFRKFQNNSCKKPSNCIRRSTDGHIHSDESLNTRFRRSSTDSSTSDTNSIAQKWLNNSKRTFLTKSDEEPIRITIEPELEEEKEMLEQTTYCNIPKLVSPNHDRSVTERITIEPMQKEIEKEFEKKLHSGIPQFISSKQGRSVTERTSCSIHQDINSPAPPCHVEIVLLHLPG</sequence>
<evidence type="ECO:0000259" key="2">
    <source>
        <dbReference type="Pfam" id="PF07699"/>
    </source>
</evidence>
<proteinExistence type="predicted"/>
<dbReference type="Proteomes" id="UP000807504">
    <property type="component" value="Unassembled WGS sequence"/>
</dbReference>
<dbReference type="SMART" id="SM01411">
    <property type="entry name" value="Ephrin_rec_like"/>
    <property type="match status" value="1"/>
</dbReference>
<feature type="region of interest" description="Disordered" evidence="1">
    <location>
        <begin position="683"/>
        <end position="711"/>
    </location>
</feature>
<reference evidence="3" key="1">
    <citation type="journal article" date="2020" name="bioRxiv">
        <title>Chromosome-level reference genome of the European wasp spider Argiope bruennichi: a resource for studies on range expansion and evolutionary adaptation.</title>
        <authorList>
            <person name="Sheffer M.M."/>
            <person name="Hoppe A."/>
            <person name="Krehenwinkel H."/>
            <person name="Uhl G."/>
            <person name="Kuss A.W."/>
            <person name="Jensen L."/>
            <person name="Jensen C."/>
            <person name="Gillespie R.G."/>
            <person name="Hoff K.J."/>
            <person name="Prost S."/>
        </authorList>
    </citation>
    <scope>NUCLEOTIDE SEQUENCE</scope>
</reference>
<feature type="compositionally biased region" description="Basic and acidic residues" evidence="1">
    <location>
        <begin position="334"/>
        <end position="347"/>
    </location>
</feature>
<comment type="caution">
    <text evidence="3">The sequence shown here is derived from an EMBL/GenBank/DDBJ whole genome shotgun (WGS) entry which is preliminary data.</text>
</comment>